<evidence type="ECO:0000313" key="14">
    <source>
        <dbReference type="Proteomes" id="UP000811545"/>
    </source>
</evidence>
<keyword evidence="5 9" id="KW-0653">Protein transport</keyword>
<evidence type="ECO:0000256" key="2">
    <source>
        <dbReference type="ARBA" id="ARBA00022448"/>
    </source>
</evidence>
<comment type="function">
    <text evidence="9">Part of the Sec protein translocase complex. Interacts with the SecYEG preprotein conducting channel. SecDF uses the proton motive force (PMF) to complete protein translocation after the ATP-dependent function of SecA.</text>
</comment>
<dbReference type="InterPro" id="IPR048631">
    <property type="entry name" value="SecD_1st"/>
</dbReference>
<evidence type="ECO:0000256" key="7">
    <source>
        <dbReference type="ARBA" id="ARBA00023010"/>
    </source>
</evidence>
<evidence type="ECO:0000256" key="8">
    <source>
        <dbReference type="ARBA" id="ARBA00023136"/>
    </source>
</evidence>
<dbReference type="PANTHER" id="PTHR30081">
    <property type="entry name" value="PROTEIN-EXPORT MEMBRANE PROTEIN SEC"/>
    <property type="match status" value="1"/>
</dbReference>
<dbReference type="GO" id="GO:0043952">
    <property type="term" value="P:protein transport by the Sec complex"/>
    <property type="evidence" value="ECO:0007669"/>
    <property type="project" value="UniProtKB-UniRule"/>
</dbReference>
<dbReference type="NCBIfam" id="TIGR00916">
    <property type="entry name" value="2A0604s01"/>
    <property type="match status" value="1"/>
</dbReference>
<dbReference type="SUPFAM" id="SSF82866">
    <property type="entry name" value="Multidrug efflux transporter AcrB transmembrane domain"/>
    <property type="match status" value="1"/>
</dbReference>
<dbReference type="PANTHER" id="PTHR30081:SF1">
    <property type="entry name" value="PROTEIN TRANSLOCASE SUBUNIT SECD"/>
    <property type="match status" value="1"/>
</dbReference>
<feature type="transmembrane region" description="Helical" evidence="9">
    <location>
        <begin position="383"/>
        <end position="403"/>
    </location>
</feature>
<evidence type="ECO:0000259" key="11">
    <source>
        <dbReference type="Pfam" id="PF21760"/>
    </source>
</evidence>
<comment type="subcellular location">
    <subcellularLocation>
        <location evidence="1 9">Cell membrane</location>
        <topology evidence="1 9">Multi-pass membrane protein</topology>
    </subcellularLocation>
</comment>
<dbReference type="GO" id="GO:0015450">
    <property type="term" value="F:protein-transporting ATPase activity"/>
    <property type="evidence" value="ECO:0007669"/>
    <property type="project" value="InterPro"/>
</dbReference>
<dbReference type="InterPro" id="IPR022813">
    <property type="entry name" value="SecD/SecF_arch_bac"/>
</dbReference>
<dbReference type="Gene3D" id="1.20.1640.10">
    <property type="entry name" value="Multidrug efflux transporter AcrB transmembrane domain"/>
    <property type="match status" value="1"/>
</dbReference>
<feature type="transmembrane region" description="Helical" evidence="9">
    <location>
        <begin position="284"/>
        <end position="304"/>
    </location>
</feature>
<dbReference type="InterPro" id="IPR001036">
    <property type="entry name" value="Acrflvin-R"/>
</dbReference>
<evidence type="ECO:0000259" key="12">
    <source>
        <dbReference type="Pfam" id="PF22599"/>
    </source>
</evidence>
<dbReference type="HAMAP" id="MF_01463_B">
    <property type="entry name" value="SecD_B"/>
    <property type="match status" value="1"/>
</dbReference>
<dbReference type="NCBIfam" id="TIGR01129">
    <property type="entry name" value="secD"/>
    <property type="match status" value="1"/>
</dbReference>
<dbReference type="Gene3D" id="3.30.70.3400">
    <property type="match status" value="1"/>
</dbReference>
<dbReference type="Pfam" id="PF21760">
    <property type="entry name" value="SecD_1st"/>
    <property type="match status" value="1"/>
</dbReference>
<sequence length="425" mass="46639">MRNLNWKWLVVLSMILLSIIVIWPGDPVSKYVPFLSLEFKPQLGLDIAGGIHIVLEAVDTPEVKVEEADVKAVEQVLRSRVDALGLTEPNIYRLGGESWRKIIVELPYEEVGGIKDPAEAMQLIGKTALLEFKAEDGTVLITGKYLRTARSTTDEMGSPAVGFEFDEARARADGQKTFEEITSEHLNKTISIVLDGEVISSPRVESVITGGEGIIKGDFTFDEAARLSALLRGGALPVKVEIAETRFLGPTLGYDYLREVELAGVVAFILVASFMVFKYKHMSIVSMFSLSTFLLFLLAILLSLRATLTLPGIAGIVLSLGMAVDGSIIVFERIREEVMQGRNVRTAVNNGYKKAFSTIFDSNVTTLIGTLVLYQFGTGPIRGFAVTLSIGVLVGLFVTLFVSRLLTEAIGIKYLVPRTFKVRRQ</sequence>
<gene>
    <name evidence="9" type="primary">secD</name>
    <name evidence="13" type="ORF">DDT42_00494</name>
</gene>
<protein>
    <recommendedName>
        <fullName evidence="9">Protein translocase subunit SecD</fullName>
    </recommendedName>
</protein>
<evidence type="ECO:0000256" key="1">
    <source>
        <dbReference type="ARBA" id="ARBA00004651"/>
    </source>
</evidence>
<comment type="caution">
    <text evidence="9">Lacks conserved residue(s) required for the propagation of feature annotation.</text>
</comment>
<organism evidence="13 14">
    <name type="scientific">Psychracetigena formicireducens</name>
    <dbReference type="NCBI Taxonomy" id="2986056"/>
    <lineage>
        <taxon>Bacteria</taxon>
        <taxon>Bacillati</taxon>
        <taxon>Candidatus Lithacetigenota</taxon>
        <taxon>Candidatus Psychracetigena</taxon>
    </lineage>
</organism>
<dbReference type="InterPro" id="IPR055344">
    <property type="entry name" value="SecD_SecF_C_bact"/>
</dbReference>
<keyword evidence="6 9" id="KW-1133">Transmembrane helix</keyword>
<feature type="domain" description="Protein translocase subunit SecDF P1" evidence="11">
    <location>
        <begin position="72"/>
        <end position="136"/>
    </location>
</feature>
<feature type="domain" description="SecDF P1 head subdomain" evidence="12">
    <location>
        <begin position="138"/>
        <end position="238"/>
    </location>
</feature>
<dbReference type="GO" id="GO:0005886">
    <property type="term" value="C:plasma membrane"/>
    <property type="evidence" value="ECO:0007669"/>
    <property type="project" value="UniProtKB-SubCell"/>
</dbReference>
<evidence type="ECO:0000256" key="6">
    <source>
        <dbReference type="ARBA" id="ARBA00022989"/>
    </source>
</evidence>
<dbReference type="InterPro" id="IPR005791">
    <property type="entry name" value="SecD"/>
</dbReference>
<dbReference type="Gene3D" id="3.30.1360.200">
    <property type="match status" value="1"/>
</dbReference>
<keyword evidence="3 9" id="KW-1003">Cell membrane</keyword>
<evidence type="ECO:0000256" key="4">
    <source>
        <dbReference type="ARBA" id="ARBA00022692"/>
    </source>
</evidence>
<feature type="transmembrane region" description="Helical" evidence="9">
    <location>
        <begin position="260"/>
        <end position="277"/>
    </location>
</feature>
<evidence type="ECO:0000256" key="9">
    <source>
        <dbReference type="HAMAP-Rule" id="MF_01463"/>
    </source>
</evidence>
<dbReference type="PRINTS" id="PR00702">
    <property type="entry name" value="ACRIFLAVINRP"/>
</dbReference>
<dbReference type="EMBL" id="QLTW01000015">
    <property type="protein sequence ID" value="MBT9144649.1"/>
    <property type="molecule type" value="Genomic_DNA"/>
</dbReference>
<name>A0A9E2BGL7_PSYF1</name>
<dbReference type="Proteomes" id="UP000811545">
    <property type="component" value="Unassembled WGS sequence"/>
</dbReference>
<keyword evidence="7 9" id="KW-0811">Translocation</keyword>
<dbReference type="InterPro" id="IPR048634">
    <property type="entry name" value="SecD_SecF_C"/>
</dbReference>
<keyword evidence="2 9" id="KW-0813">Transport</keyword>
<feature type="domain" description="Protein export membrane protein SecD/SecF C-terminal" evidence="10">
    <location>
        <begin position="239"/>
        <end position="406"/>
    </location>
</feature>
<dbReference type="InterPro" id="IPR054384">
    <property type="entry name" value="SecDF_P1_head"/>
</dbReference>
<dbReference type="GO" id="GO:0006605">
    <property type="term" value="P:protein targeting"/>
    <property type="evidence" value="ECO:0007669"/>
    <property type="project" value="UniProtKB-UniRule"/>
</dbReference>
<dbReference type="AlphaFoldDB" id="A0A9E2BGL7"/>
<evidence type="ECO:0000259" key="10">
    <source>
        <dbReference type="Pfam" id="PF02355"/>
    </source>
</evidence>
<evidence type="ECO:0000256" key="3">
    <source>
        <dbReference type="ARBA" id="ARBA00022475"/>
    </source>
</evidence>
<comment type="similarity">
    <text evidence="9">Belongs to the SecD/SecF family. SecD subfamily.</text>
</comment>
<comment type="subunit">
    <text evidence="9">Forms a complex with SecF. Part of the essential Sec protein translocation apparatus which comprises SecA, SecYEG and auxiliary proteins SecDF. Other proteins may also be involved.</text>
</comment>
<comment type="caution">
    <text evidence="13">The sequence shown here is derived from an EMBL/GenBank/DDBJ whole genome shotgun (WGS) entry which is preliminary data.</text>
</comment>
<reference evidence="13 14" key="1">
    <citation type="journal article" date="2021" name="bioRxiv">
        <title>Unique metabolic strategies in Hadean analogues reveal hints for primordial physiology.</title>
        <authorList>
            <person name="Nobu M.K."/>
            <person name="Nakai R."/>
            <person name="Tamazawa S."/>
            <person name="Mori H."/>
            <person name="Toyoda A."/>
            <person name="Ijiri A."/>
            <person name="Suzuki S."/>
            <person name="Kurokawa K."/>
            <person name="Kamagata Y."/>
            <person name="Tamaki H."/>
        </authorList>
    </citation>
    <scope>NUCLEOTIDE SEQUENCE [LARGE SCALE GENOMIC DNA]</scope>
    <source>
        <strain evidence="13">BS525</strain>
    </source>
</reference>
<accession>A0A9E2BGL7</accession>
<evidence type="ECO:0000256" key="5">
    <source>
        <dbReference type="ARBA" id="ARBA00022927"/>
    </source>
</evidence>
<evidence type="ECO:0000313" key="13">
    <source>
        <dbReference type="EMBL" id="MBT9144649.1"/>
    </source>
</evidence>
<keyword evidence="4 9" id="KW-0812">Transmembrane</keyword>
<proteinExistence type="inferred from homology"/>
<dbReference type="Pfam" id="PF22599">
    <property type="entry name" value="SecDF_P1_head"/>
    <property type="match status" value="1"/>
</dbReference>
<keyword evidence="8 9" id="KW-0472">Membrane</keyword>
<dbReference type="GO" id="GO:0065002">
    <property type="term" value="P:intracellular protein transmembrane transport"/>
    <property type="evidence" value="ECO:0007669"/>
    <property type="project" value="UniProtKB-UniRule"/>
</dbReference>
<feature type="transmembrane region" description="Helical" evidence="9">
    <location>
        <begin position="355"/>
        <end position="377"/>
    </location>
</feature>
<dbReference type="Pfam" id="PF02355">
    <property type="entry name" value="SecD_SecF_C"/>
    <property type="match status" value="1"/>
</dbReference>
<feature type="transmembrane region" description="Helical" evidence="9">
    <location>
        <begin position="310"/>
        <end position="334"/>
    </location>
</feature>